<dbReference type="EMBL" id="JAPFRF010000002">
    <property type="protein sequence ID" value="KAJ7341782.1"/>
    <property type="molecule type" value="Genomic_DNA"/>
</dbReference>
<proteinExistence type="predicted"/>
<accession>A0A9Q0Y4T1</accession>
<evidence type="ECO:0000313" key="2">
    <source>
        <dbReference type="EMBL" id="KAJ7341782.1"/>
    </source>
</evidence>
<sequence length="131" mass="14311">MGNQRSRQLLYHKLCLPVGQGATLVSAVQVALIWPSRQRRCAKSVRSIRLGHRAEVEGQNDGMKHKDRQGLNPPRHSAGAPRLTGASEAAAKERASRSPPRRTSAARAGTFDTPSVNITSLFRTCFVRLGN</sequence>
<evidence type="ECO:0000313" key="3">
    <source>
        <dbReference type="Proteomes" id="UP001142489"/>
    </source>
</evidence>
<gene>
    <name evidence="2" type="ORF">JRQ81_007018</name>
</gene>
<feature type="region of interest" description="Disordered" evidence="1">
    <location>
        <begin position="53"/>
        <end position="110"/>
    </location>
</feature>
<keyword evidence="3" id="KW-1185">Reference proteome</keyword>
<organism evidence="2 3">
    <name type="scientific">Phrynocephalus forsythii</name>
    <dbReference type="NCBI Taxonomy" id="171643"/>
    <lineage>
        <taxon>Eukaryota</taxon>
        <taxon>Metazoa</taxon>
        <taxon>Chordata</taxon>
        <taxon>Craniata</taxon>
        <taxon>Vertebrata</taxon>
        <taxon>Euteleostomi</taxon>
        <taxon>Lepidosauria</taxon>
        <taxon>Squamata</taxon>
        <taxon>Bifurcata</taxon>
        <taxon>Unidentata</taxon>
        <taxon>Episquamata</taxon>
        <taxon>Toxicofera</taxon>
        <taxon>Iguania</taxon>
        <taxon>Acrodonta</taxon>
        <taxon>Agamidae</taxon>
        <taxon>Agaminae</taxon>
        <taxon>Phrynocephalus</taxon>
    </lineage>
</organism>
<dbReference type="Proteomes" id="UP001142489">
    <property type="component" value="Unassembled WGS sequence"/>
</dbReference>
<dbReference type="AlphaFoldDB" id="A0A9Q0Y4T1"/>
<comment type="caution">
    <text evidence="2">The sequence shown here is derived from an EMBL/GenBank/DDBJ whole genome shotgun (WGS) entry which is preliminary data.</text>
</comment>
<protein>
    <submittedName>
        <fullName evidence="2">Uncharacterized protein</fullName>
    </submittedName>
</protein>
<reference evidence="2" key="1">
    <citation type="journal article" date="2023" name="DNA Res.">
        <title>Chromosome-level genome assembly of Phrynocephalus forsythii using third-generation DNA sequencing and Hi-C analysis.</title>
        <authorList>
            <person name="Qi Y."/>
            <person name="Zhao W."/>
            <person name="Zhao Y."/>
            <person name="Niu C."/>
            <person name="Cao S."/>
            <person name="Zhang Y."/>
        </authorList>
    </citation>
    <scope>NUCLEOTIDE SEQUENCE</scope>
    <source>
        <tissue evidence="2">Muscle</tissue>
    </source>
</reference>
<evidence type="ECO:0000256" key="1">
    <source>
        <dbReference type="SAM" id="MobiDB-lite"/>
    </source>
</evidence>
<name>A0A9Q0Y4T1_9SAUR</name>
<feature type="compositionally biased region" description="Low complexity" evidence="1">
    <location>
        <begin position="97"/>
        <end position="108"/>
    </location>
</feature>